<gene>
    <name evidence="2" type="ORF">BU26DRAFT_579083</name>
</gene>
<dbReference type="GeneID" id="54587772"/>
<feature type="region of interest" description="Disordered" evidence="1">
    <location>
        <begin position="553"/>
        <end position="688"/>
    </location>
</feature>
<accession>A0A6A6I3K4</accession>
<dbReference type="RefSeq" id="XP_033679572.1">
    <property type="nucleotide sequence ID" value="XM_033834442.1"/>
</dbReference>
<evidence type="ECO:0000313" key="2">
    <source>
        <dbReference type="EMBL" id="KAF2244568.1"/>
    </source>
</evidence>
<dbReference type="AlphaFoldDB" id="A0A6A6I3K4"/>
<feature type="compositionally biased region" description="Basic and acidic residues" evidence="1">
    <location>
        <begin position="611"/>
        <end position="624"/>
    </location>
</feature>
<protein>
    <submittedName>
        <fullName evidence="2">Uncharacterized protein</fullName>
    </submittedName>
</protein>
<dbReference type="Proteomes" id="UP000800094">
    <property type="component" value="Unassembled WGS sequence"/>
</dbReference>
<evidence type="ECO:0000256" key="1">
    <source>
        <dbReference type="SAM" id="MobiDB-lite"/>
    </source>
</evidence>
<proteinExistence type="predicted"/>
<sequence>KHRLGIPQPRALQHTATSQLSTSITVHREPIRSYELCLLGRAVAMLEIELLTFAGATVVAIALLPRLYVVKKREAASKQREAAIDHLIQQAKTERAHYAPIDFRKGPLKSGCARELAEMEMRFLRSLIDHFSGRAMSGFFPRNDPFLGWYLSGLSETEMPSLEHIWSHFCYRVIHWDDDQVIKEHLETVISRGALASMLIDEHKEIAFRSIELNVGRLLASSDFLKSHKLEIEEYHFLENESKYTEDTVLEGLLQLIKNPTRTGYHNTLNLFGGPLDKVYLHFIWRVIHWPPSSHAVFNSIDLVKKRMQASWTSSSTNIEQRRKLEDITSREALARILVDELQKAMRYATLGNKKSDTAESERAELGEKMKVMFTAVWDSRIAVFHGVPEESFEERLTPEKCLRTLLDRHRNERHVYKRLDLDAKLGIPSDDCAPSAECRLLRYLLRNYRHYDGDPEVEAKMGPAEAQEHGMLPIWNHYLWRVVFWKDETHTNIQARHHLEEITTREGLASFLLKTTCEGKAVALKKSPASRDEASVSDCAIYNGAAIPDVRKGDTISMQSPPEGSGSEEPTYESLCMDPFFSGGSSGKRESGRTESSTNPSSRHQSAAEVDARHVLDGKRHPVNEGFGPYVFPKKAGSHDALDVANPPSVDSPGSDDGAEGGADVSDDGSFTRSVPTVDLEDLEDRK</sequence>
<reference evidence="2" key="1">
    <citation type="journal article" date="2020" name="Stud. Mycol.">
        <title>101 Dothideomycetes genomes: a test case for predicting lifestyles and emergence of pathogens.</title>
        <authorList>
            <person name="Haridas S."/>
            <person name="Albert R."/>
            <person name="Binder M."/>
            <person name="Bloem J."/>
            <person name="Labutti K."/>
            <person name="Salamov A."/>
            <person name="Andreopoulos B."/>
            <person name="Baker S."/>
            <person name="Barry K."/>
            <person name="Bills G."/>
            <person name="Bluhm B."/>
            <person name="Cannon C."/>
            <person name="Castanera R."/>
            <person name="Culley D."/>
            <person name="Daum C."/>
            <person name="Ezra D."/>
            <person name="Gonzalez J."/>
            <person name="Henrissat B."/>
            <person name="Kuo A."/>
            <person name="Liang C."/>
            <person name="Lipzen A."/>
            <person name="Lutzoni F."/>
            <person name="Magnuson J."/>
            <person name="Mondo S."/>
            <person name="Nolan M."/>
            <person name="Ohm R."/>
            <person name="Pangilinan J."/>
            <person name="Park H.-J."/>
            <person name="Ramirez L."/>
            <person name="Alfaro M."/>
            <person name="Sun H."/>
            <person name="Tritt A."/>
            <person name="Yoshinaga Y."/>
            <person name="Zwiers L.-H."/>
            <person name="Turgeon B."/>
            <person name="Goodwin S."/>
            <person name="Spatafora J."/>
            <person name="Crous P."/>
            <person name="Grigoriev I."/>
        </authorList>
    </citation>
    <scope>NUCLEOTIDE SEQUENCE</scope>
    <source>
        <strain evidence="2">CBS 122368</strain>
    </source>
</reference>
<organism evidence="2 3">
    <name type="scientific">Trematosphaeria pertusa</name>
    <dbReference type="NCBI Taxonomy" id="390896"/>
    <lineage>
        <taxon>Eukaryota</taxon>
        <taxon>Fungi</taxon>
        <taxon>Dikarya</taxon>
        <taxon>Ascomycota</taxon>
        <taxon>Pezizomycotina</taxon>
        <taxon>Dothideomycetes</taxon>
        <taxon>Pleosporomycetidae</taxon>
        <taxon>Pleosporales</taxon>
        <taxon>Massarineae</taxon>
        <taxon>Trematosphaeriaceae</taxon>
        <taxon>Trematosphaeria</taxon>
    </lineage>
</organism>
<name>A0A6A6I3K4_9PLEO</name>
<feature type="non-terminal residue" evidence="2">
    <location>
        <position position="1"/>
    </location>
</feature>
<evidence type="ECO:0000313" key="3">
    <source>
        <dbReference type="Proteomes" id="UP000800094"/>
    </source>
</evidence>
<dbReference type="EMBL" id="ML987202">
    <property type="protein sequence ID" value="KAF2244568.1"/>
    <property type="molecule type" value="Genomic_DNA"/>
</dbReference>
<keyword evidence="3" id="KW-1185">Reference proteome</keyword>